<proteinExistence type="predicted"/>
<evidence type="ECO:0000313" key="4">
    <source>
        <dbReference type="Proteomes" id="UP001152523"/>
    </source>
</evidence>
<sequence>MIRVQSYSSAVVKSTTTTDHRPCASLLVLIIIFFSSACSTGGLETGPAINETEKMKAVHALLKKINKPANKTIHSPDGDIIDCVDYHQQPAFDDPLLKAQKRPLSQAEWPEGHIKNSLDMENVQLWSLNGESCPEGTVPIRRTKEQDILRAPSIAAFGRKMSTKRDSSNEVHEHAVGYVKGDSVYYGAKAGINVWAPHVADNSDEFSISQIWITSSSLDNTIEAGWQVSQAMYGDTSPRFFIYWTGDSYNNGCYNLGCSGFVQIGNKYAVGAAITPTSEYNGTQKDIEIYIWK</sequence>
<dbReference type="Proteomes" id="UP001152523">
    <property type="component" value="Unassembled WGS sequence"/>
</dbReference>
<accession>A0AAV0FSG9</accession>
<dbReference type="Pfam" id="PF03080">
    <property type="entry name" value="Neprosin"/>
    <property type="match status" value="1"/>
</dbReference>
<dbReference type="AlphaFoldDB" id="A0AAV0FSG9"/>
<dbReference type="InterPro" id="IPR053168">
    <property type="entry name" value="Glutamic_endopeptidase"/>
</dbReference>
<feature type="domain" description="Neprosin PEP catalytic" evidence="1">
    <location>
        <begin position="166"/>
        <end position="293"/>
    </location>
</feature>
<dbReference type="InterPro" id="IPR004314">
    <property type="entry name" value="Neprosin"/>
</dbReference>
<evidence type="ECO:0000313" key="2">
    <source>
        <dbReference type="EMBL" id="CAH9096790.1"/>
    </source>
</evidence>
<keyword evidence="4" id="KW-1185">Reference proteome</keyword>
<gene>
    <name evidence="2" type="ORF">CEPIT_LOCUS13858</name>
    <name evidence="3" type="ORF">CEPIT_LOCUS36498</name>
</gene>
<dbReference type="PROSITE" id="PS52045">
    <property type="entry name" value="NEPROSIN_PEP_CD"/>
    <property type="match status" value="1"/>
</dbReference>
<comment type="caution">
    <text evidence="3">The sequence shown here is derived from an EMBL/GenBank/DDBJ whole genome shotgun (WGS) entry which is preliminary data.</text>
</comment>
<name>A0AAV0FSG9_9ASTE</name>
<dbReference type="Pfam" id="PF14365">
    <property type="entry name" value="Neprosin_AP"/>
    <property type="match status" value="1"/>
</dbReference>
<evidence type="ECO:0000313" key="3">
    <source>
        <dbReference type="EMBL" id="CAH9138037.1"/>
    </source>
</evidence>
<dbReference type="EMBL" id="CAMAPF010000088">
    <property type="protein sequence ID" value="CAH9096790.1"/>
    <property type="molecule type" value="Genomic_DNA"/>
</dbReference>
<protein>
    <recommendedName>
        <fullName evidence="1">Neprosin PEP catalytic domain-containing protein</fullName>
    </recommendedName>
</protein>
<organism evidence="3 4">
    <name type="scientific">Cuscuta epithymum</name>
    <dbReference type="NCBI Taxonomy" id="186058"/>
    <lineage>
        <taxon>Eukaryota</taxon>
        <taxon>Viridiplantae</taxon>
        <taxon>Streptophyta</taxon>
        <taxon>Embryophyta</taxon>
        <taxon>Tracheophyta</taxon>
        <taxon>Spermatophyta</taxon>
        <taxon>Magnoliopsida</taxon>
        <taxon>eudicotyledons</taxon>
        <taxon>Gunneridae</taxon>
        <taxon>Pentapetalae</taxon>
        <taxon>asterids</taxon>
        <taxon>lamiids</taxon>
        <taxon>Solanales</taxon>
        <taxon>Convolvulaceae</taxon>
        <taxon>Cuscuteae</taxon>
        <taxon>Cuscuta</taxon>
        <taxon>Cuscuta subgen. Cuscuta</taxon>
    </lineage>
</organism>
<reference evidence="3" key="1">
    <citation type="submission" date="2022-07" db="EMBL/GenBank/DDBJ databases">
        <authorList>
            <person name="Macas J."/>
            <person name="Novak P."/>
            <person name="Neumann P."/>
        </authorList>
    </citation>
    <scope>NUCLEOTIDE SEQUENCE</scope>
</reference>
<dbReference type="Gene3D" id="3.90.1320.10">
    <property type="entry name" value="Outer-capsid protein sigma 3, large lobe"/>
    <property type="match status" value="1"/>
</dbReference>
<dbReference type="InterPro" id="IPR025521">
    <property type="entry name" value="Neprosin_propep"/>
</dbReference>
<feature type="non-terminal residue" evidence="3">
    <location>
        <position position="293"/>
    </location>
</feature>
<evidence type="ECO:0000259" key="1">
    <source>
        <dbReference type="PROSITE" id="PS52045"/>
    </source>
</evidence>
<dbReference type="EMBL" id="CAMAPF010001003">
    <property type="protein sequence ID" value="CAH9138037.1"/>
    <property type="molecule type" value="Genomic_DNA"/>
</dbReference>
<dbReference type="PANTHER" id="PTHR31589">
    <property type="entry name" value="PROTEIN, PUTATIVE (DUF239)-RELATED-RELATED"/>
    <property type="match status" value="1"/>
</dbReference>
<dbReference type="PANTHER" id="PTHR31589:SF98">
    <property type="entry name" value="LIGASE, PUTATIVE (DUF239)-RELATED"/>
    <property type="match status" value="1"/>
</dbReference>